<dbReference type="AlphaFoldDB" id="A0A2T3Q718"/>
<protein>
    <submittedName>
        <fullName evidence="1">Protein of uncharacterized function (DUF2913)</fullName>
    </submittedName>
</protein>
<name>A0A2T3Q718_PHODM</name>
<dbReference type="InterPro" id="IPR021316">
    <property type="entry name" value="DUF2913"/>
</dbReference>
<dbReference type="Pfam" id="PF11140">
    <property type="entry name" value="DUF2913"/>
    <property type="match status" value="1"/>
</dbReference>
<dbReference type="OrthoDB" id="5826670at2"/>
<dbReference type="EMBL" id="UATL01000006">
    <property type="protein sequence ID" value="SPY45192.1"/>
    <property type="molecule type" value="Genomic_DNA"/>
</dbReference>
<gene>
    <name evidence="1" type="ORF">NCTC11647_03977</name>
</gene>
<accession>A0A2T3Q718</accession>
<dbReference type="Proteomes" id="UP000251647">
    <property type="component" value="Unassembled WGS sequence"/>
</dbReference>
<sequence length="199" mass="22820">MFNSPYHALLSDAVDNALLHLYSEVSASTRFFPTIKRNEILVRYLKPKLKSPKYKLVKAELKIMIGIGRNPEGNLEAKLIELNQLANKNRQNTTDAHSLFQLMELLDAEHNFDSKLFNPDIISVADVIYILPEHIEHCFADDGKQVAPVSLFIESDRTTELLLAIDNSELFTTELKEWNEQKKQAHILLHPIKAEKNTR</sequence>
<organism evidence="1 2">
    <name type="scientific">Photobacterium damselae</name>
    <dbReference type="NCBI Taxonomy" id="38293"/>
    <lineage>
        <taxon>Bacteria</taxon>
        <taxon>Pseudomonadati</taxon>
        <taxon>Pseudomonadota</taxon>
        <taxon>Gammaproteobacteria</taxon>
        <taxon>Vibrionales</taxon>
        <taxon>Vibrionaceae</taxon>
        <taxon>Photobacterium</taxon>
    </lineage>
</organism>
<reference evidence="1 2" key="1">
    <citation type="submission" date="2018-06" db="EMBL/GenBank/DDBJ databases">
        <authorList>
            <consortium name="Pathogen Informatics"/>
            <person name="Doyle S."/>
        </authorList>
    </citation>
    <scope>NUCLEOTIDE SEQUENCE [LARGE SCALE GENOMIC DNA]</scope>
    <source>
        <strain evidence="1 2">NCTC11647</strain>
    </source>
</reference>
<proteinExistence type="predicted"/>
<dbReference type="RefSeq" id="WP_005306756.1">
    <property type="nucleotide sequence ID" value="NZ_PYOG01000041.1"/>
</dbReference>
<evidence type="ECO:0000313" key="1">
    <source>
        <dbReference type="EMBL" id="SPY45192.1"/>
    </source>
</evidence>
<evidence type="ECO:0000313" key="2">
    <source>
        <dbReference type="Proteomes" id="UP000251647"/>
    </source>
</evidence>